<dbReference type="EMBL" id="SNVX01000015">
    <property type="protein sequence ID" value="TDN53608.1"/>
    <property type="molecule type" value="Genomic_DNA"/>
</dbReference>
<organism evidence="2 3">
    <name type="scientific">Scandinavium goeteborgense</name>
    <dbReference type="NCBI Taxonomy" id="1851514"/>
    <lineage>
        <taxon>Bacteria</taxon>
        <taxon>Pseudomonadati</taxon>
        <taxon>Pseudomonadota</taxon>
        <taxon>Gammaproteobacteria</taxon>
        <taxon>Enterobacterales</taxon>
        <taxon>Enterobacteriaceae</taxon>
        <taxon>Scandinavium</taxon>
    </lineage>
</organism>
<feature type="chain" id="PRO_5021016681" evidence="1">
    <location>
        <begin position="30"/>
        <end position="168"/>
    </location>
</feature>
<reference evidence="2 3" key="1">
    <citation type="submission" date="2019-03" db="EMBL/GenBank/DDBJ databases">
        <title>Genomic analyses of the natural microbiome of Caenorhabditis elegans.</title>
        <authorList>
            <person name="Samuel B."/>
        </authorList>
    </citation>
    <scope>NUCLEOTIDE SEQUENCE [LARGE SCALE GENOMIC DNA]</scope>
    <source>
        <strain evidence="2 3">BIGb0156</strain>
    </source>
</reference>
<keyword evidence="1" id="KW-0732">Signal</keyword>
<proteinExistence type="predicted"/>
<gene>
    <name evidence="2" type="ORF">EC847_11536</name>
</gene>
<feature type="signal peptide" evidence="1">
    <location>
        <begin position="1"/>
        <end position="29"/>
    </location>
</feature>
<name>A0A4R6E9B4_SCAGO</name>
<evidence type="ECO:0000256" key="1">
    <source>
        <dbReference type="SAM" id="SignalP"/>
    </source>
</evidence>
<comment type="caution">
    <text evidence="2">The sequence shown here is derived from an EMBL/GenBank/DDBJ whole genome shotgun (WGS) entry which is preliminary data.</text>
</comment>
<evidence type="ECO:0000313" key="2">
    <source>
        <dbReference type="EMBL" id="TDN53608.1"/>
    </source>
</evidence>
<sequence>MKCRSVNKIRYLLLTLLMPALIFSTDAISGDKIEHTEHIHYDMKTGEENVYVMDISESRDHIDALLAEVSPTLKSYSEFHFSPCLEKQSNKSVSGTYHMDSSRVEESDGRLSQIENFLKLEDLDVQLIELNSGQDLLFMKQNGTLMTINADASLAQLANCTPSAKSGQ</sequence>
<protein>
    <submittedName>
        <fullName evidence="2">Uncharacterized protein</fullName>
    </submittedName>
</protein>
<keyword evidence="3" id="KW-1185">Reference proteome</keyword>
<accession>A0A4R6E9B4</accession>
<evidence type="ECO:0000313" key="3">
    <source>
        <dbReference type="Proteomes" id="UP000295530"/>
    </source>
</evidence>
<dbReference type="Proteomes" id="UP000295530">
    <property type="component" value="Unassembled WGS sequence"/>
</dbReference>
<dbReference type="AlphaFoldDB" id="A0A4R6E9B4"/>